<dbReference type="InterPro" id="IPR011004">
    <property type="entry name" value="Trimer_LpxA-like_sf"/>
</dbReference>
<comment type="similarity">
    <text evidence="4">Belongs to the dynactin subunits 5/6 family. Dynactin subunit 5 subfamily.</text>
</comment>
<dbReference type="PANTHER" id="PTHR46126">
    <property type="entry name" value="DYNACTIN SUBUNIT 5"/>
    <property type="match status" value="1"/>
</dbReference>
<evidence type="ECO:0000313" key="6">
    <source>
        <dbReference type="WBParaSite" id="GPUH_0000167501-mRNA-1"/>
    </source>
</evidence>
<organism evidence="6">
    <name type="scientific">Gongylonema pulchrum</name>
    <dbReference type="NCBI Taxonomy" id="637853"/>
    <lineage>
        <taxon>Eukaryota</taxon>
        <taxon>Metazoa</taxon>
        <taxon>Ecdysozoa</taxon>
        <taxon>Nematoda</taxon>
        <taxon>Chromadorea</taxon>
        <taxon>Rhabditida</taxon>
        <taxon>Spirurina</taxon>
        <taxon>Spiruromorpha</taxon>
        <taxon>Spiruroidea</taxon>
        <taxon>Gongylonematidae</taxon>
        <taxon>Gongylonema</taxon>
    </lineage>
</organism>
<evidence type="ECO:0000256" key="3">
    <source>
        <dbReference type="ARBA" id="ARBA00023212"/>
    </source>
</evidence>
<protein>
    <recommendedName>
        <fullName evidence="5">Dynactin subunit 5</fullName>
    </recommendedName>
</protein>
<dbReference type="PANTHER" id="PTHR46126:SF1">
    <property type="entry name" value="DYNACTIN SUBUNIT 5"/>
    <property type="match status" value="1"/>
</dbReference>
<evidence type="ECO:0000256" key="5">
    <source>
        <dbReference type="ARBA" id="ARBA00034865"/>
    </source>
</evidence>
<dbReference type="AlphaFoldDB" id="A0A183CYY0"/>
<evidence type="ECO:0000256" key="2">
    <source>
        <dbReference type="ARBA" id="ARBA00022490"/>
    </source>
</evidence>
<proteinExistence type="inferred from homology"/>
<dbReference type="Gene3D" id="2.160.10.10">
    <property type="entry name" value="Hexapeptide repeat proteins"/>
    <property type="match status" value="1"/>
</dbReference>
<dbReference type="SUPFAM" id="SSF51161">
    <property type="entry name" value="Trimeric LpxA-like enzymes"/>
    <property type="match status" value="1"/>
</dbReference>
<keyword evidence="2" id="KW-0963">Cytoplasm</keyword>
<evidence type="ECO:0000256" key="1">
    <source>
        <dbReference type="ARBA" id="ARBA00004245"/>
    </source>
</evidence>
<comment type="subcellular location">
    <subcellularLocation>
        <location evidence="1">Cytoplasm</location>
        <location evidence="1">Cytoskeleton</location>
    </subcellularLocation>
</comment>
<dbReference type="InterPro" id="IPR047125">
    <property type="entry name" value="DCTN5"/>
</dbReference>
<dbReference type="Pfam" id="PF21711">
    <property type="entry name" value="DCTN5"/>
    <property type="match status" value="1"/>
</dbReference>
<reference evidence="6" key="1">
    <citation type="submission" date="2016-06" db="UniProtKB">
        <authorList>
            <consortium name="WormBaseParasite"/>
        </authorList>
    </citation>
    <scope>IDENTIFICATION</scope>
</reference>
<keyword evidence="3" id="KW-0206">Cytoskeleton</keyword>
<dbReference type="GO" id="GO:0005869">
    <property type="term" value="C:dynactin complex"/>
    <property type="evidence" value="ECO:0007669"/>
    <property type="project" value="TreeGrafter"/>
</dbReference>
<accession>A0A183CYY0</accession>
<name>A0A183CYY0_9BILA</name>
<sequence length="64" mass="7449">LMKDCILRGDLHNIRTGRYCVVGERTIIRPSYKRFSKGFTFFSVHIGDHVFIENVGLVALHERE</sequence>
<dbReference type="WBParaSite" id="GPUH_0000167501-mRNA-1">
    <property type="protein sequence ID" value="GPUH_0000167501-mRNA-1"/>
    <property type="gene ID" value="GPUH_0000167501"/>
</dbReference>
<evidence type="ECO:0000256" key="4">
    <source>
        <dbReference type="ARBA" id="ARBA00034706"/>
    </source>
</evidence>